<evidence type="ECO:0000256" key="1">
    <source>
        <dbReference type="SAM" id="Phobius"/>
    </source>
</evidence>
<gene>
    <name evidence="2" type="ORF">D7Z26_07765</name>
</gene>
<feature type="transmembrane region" description="Helical" evidence="1">
    <location>
        <begin position="58"/>
        <end position="76"/>
    </location>
</feature>
<feature type="transmembrane region" description="Helical" evidence="1">
    <location>
        <begin position="21"/>
        <end position="46"/>
    </location>
</feature>
<evidence type="ECO:0000313" key="3">
    <source>
        <dbReference type="Proteomes" id="UP000282076"/>
    </source>
</evidence>
<feature type="transmembrane region" description="Helical" evidence="1">
    <location>
        <begin position="233"/>
        <end position="251"/>
    </location>
</feature>
<feature type="transmembrane region" description="Helical" evidence="1">
    <location>
        <begin position="116"/>
        <end position="134"/>
    </location>
</feature>
<dbReference type="RefSeq" id="WP_120975557.1">
    <property type="nucleotide sequence ID" value="NZ_RBZM01000004.1"/>
</dbReference>
<dbReference type="AlphaFoldDB" id="A0A494Y179"/>
<protein>
    <submittedName>
        <fullName evidence="2">ABC transporter permease</fullName>
    </submittedName>
</protein>
<organism evidence="2 3">
    <name type="scientific">Cohnella endophytica</name>
    <dbReference type="NCBI Taxonomy" id="2419778"/>
    <lineage>
        <taxon>Bacteria</taxon>
        <taxon>Bacillati</taxon>
        <taxon>Bacillota</taxon>
        <taxon>Bacilli</taxon>
        <taxon>Bacillales</taxon>
        <taxon>Paenibacillaceae</taxon>
        <taxon>Cohnella</taxon>
    </lineage>
</organism>
<reference evidence="2 3" key="1">
    <citation type="submission" date="2018-10" db="EMBL/GenBank/DDBJ databases">
        <title>Cohnella sp. M2MS4P-1, whole genome shotgun sequence.</title>
        <authorList>
            <person name="Tuo L."/>
        </authorList>
    </citation>
    <scope>NUCLEOTIDE SEQUENCE [LARGE SCALE GENOMIC DNA]</scope>
    <source>
        <strain evidence="2 3">M2MS4P-1</strain>
    </source>
</reference>
<name>A0A494Y179_9BACL</name>
<feature type="transmembrane region" description="Helical" evidence="1">
    <location>
        <begin position="146"/>
        <end position="168"/>
    </location>
</feature>
<dbReference type="Pfam" id="PF06182">
    <property type="entry name" value="ABC2_membrane_6"/>
    <property type="match status" value="1"/>
</dbReference>
<proteinExistence type="predicted"/>
<evidence type="ECO:0000313" key="2">
    <source>
        <dbReference type="EMBL" id="RKP55113.1"/>
    </source>
</evidence>
<feature type="transmembrane region" description="Helical" evidence="1">
    <location>
        <begin position="180"/>
        <end position="199"/>
    </location>
</feature>
<dbReference type="InterPro" id="IPR010390">
    <property type="entry name" value="ABC-2_transporter-like"/>
</dbReference>
<dbReference type="Proteomes" id="UP000282076">
    <property type="component" value="Unassembled WGS sequence"/>
</dbReference>
<keyword evidence="1" id="KW-1133">Transmembrane helix</keyword>
<comment type="caution">
    <text evidence="2">The sequence shown here is derived from an EMBL/GenBank/DDBJ whole genome shotgun (WGS) entry which is preliminary data.</text>
</comment>
<keyword evidence="1" id="KW-0812">Transmembrane</keyword>
<keyword evidence="1" id="KW-0472">Membrane</keyword>
<dbReference type="EMBL" id="RBZM01000004">
    <property type="protein sequence ID" value="RKP55113.1"/>
    <property type="molecule type" value="Genomic_DNA"/>
</dbReference>
<dbReference type="PANTHER" id="PTHR36832">
    <property type="entry name" value="SLR1174 PROTEIN-RELATED"/>
    <property type="match status" value="1"/>
</dbReference>
<accession>A0A494Y179</accession>
<dbReference type="OrthoDB" id="8582979at2"/>
<dbReference type="PANTHER" id="PTHR36832:SF2">
    <property type="entry name" value="INTEGRAL MEMBRANE PROTEIN"/>
    <property type="match status" value="1"/>
</dbReference>
<sequence>MRAYLSVFRLRLSMGLQYRTAALAGIATQFFWGFLILMVFVAFYSQSSIDSPISLPQIADYIWLQQAFLALIVLWFRDNELFQLITGGNIAYELCRPSELYGFWYAKLLAQRLSGALLRCFPILLVAAFLPEPYRLNLPATFEAAILSFVALLFGLLILVSISMLIYISTFVTMSPAGSLLLFAVLGEFLAGMIIPIPLMPSWMRSIVYALPFRFTSDFPFRIYSGHIPVNEALKLLPLQLAWLAALVAVGKYTMSKALRRVVVQGG</sequence>
<keyword evidence="3" id="KW-1185">Reference proteome</keyword>